<dbReference type="EMBL" id="GBXM01066858">
    <property type="protein sequence ID" value="JAH41719.1"/>
    <property type="molecule type" value="Transcribed_RNA"/>
</dbReference>
<dbReference type="EMBL" id="GBXM01063305">
    <property type="protein sequence ID" value="JAH45272.1"/>
    <property type="molecule type" value="Transcribed_RNA"/>
</dbReference>
<dbReference type="AlphaFoldDB" id="A0A0E9SK00"/>
<sequence length="50" mass="5411">MPTTGSGSLVFIDDVTADRTATELILILSAQVASKYPQTHWTTPHPTGRQ</sequence>
<proteinExistence type="predicted"/>
<reference evidence="1" key="2">
    <citation type="journal article" date="2015" name="Fish Shellfish Immunol.">
        <title>Early steps in the European eel (Anguilla anguilla)-Vibrio vulnificus interaction in the gills: Role of the RtxA13 toxin.</title>
        <authorList>
            <person name="Callol A."/>
            <person name="Pajuelo D."/>
            <person name="Ebbesson L."/>
            <person name="Teles M."/>
            <person name="MacKenzie S."/>
            <person name="Amaro C."/>
        </authorList>
    </citation>
    <scope>NUCLEOTIDE SEQUENCE</scope>
</reference>
<name>A0A0E9SK00_ANGAN</name>
<reference evidence="1" key="1">
    <citation type="submission" date="2014-11" db="EMBL/GenBank/DDBJ databases">
        <authorList>
            <person name="Amaro Gonzalez C."/>
        </authorList>
    </citation>
    <scope>NUCLEOTIDE SEQUENCE</scope>
</reference>
<evidence type="ECO:0000313" key="1">
    <source>
        <dbReference type="EMBL" id="JAH41719.1"/>
    </source>
</evidence>
<organism evidence="1">
    <name type="scientific">Anguilla anguilla</name>
    <name type="common">European freshwater eel</name>
    <name type="synonym">Muraena anguilla</name>
    <dbReference type="NCBI Taxonomy" id="7936"/>
    <lineage>
        <taxon>Eukaryota</taxon>
        <taxon>Metazoa</taxon>
        <taxon>Chordata</taxon>
        <taxon>Craniata</taxon>
        <taxon>Vertebrata</taxon>
        <taxon>Euteleostomi</taxon>
        <taxon>Actinopterygii</taxon>
        <taxon>Neopterygii</taxon>
        <taxon>Teleostei</taxon>
        <taxon>Anguilliformes</taxon>
        <taxon>Anguillidae</taxon>
        <taxon>Anguilla</taxon>
    </lineage>
</organism>
<accession>A0A0E9SK00</accession>
<protein>
    <submittedName>
        <fullName evidence="1">Uncharacterized protein</fullName>
    </submittedName>
</protein>